<evidence type="ECO:0000259" key="4">
    <source>
        <dbReference type="Pfam" id="PF01420"/>
    </source>
</evidence>
<organism evidence="5 6">
    <name type="scientific">Arachnia propionica</name>
    <dbReference type="NCBI Taxonomy" id="1750"/>
    <lineage>
        <taxon>Bacteria</taxon>
        <taxon>Bacillati</taxon>
        <taxon>Actinomycetota</taxon>
        <taxon>Actinomycetes</taxon>
        <taxon>Propionibacteriales</taxon>
        <taxon>Propionibacteriaceae</taxon>
        <taxon>Arachnia</taxon>
    </lineage>
</organism>
<protein>
    <submittedName>
        <fullName evidence="5">EcoKI restriction-modification system protein HsdS</fullName>
    </submittedName>
</protein>
<dbReference type="InterPro" id="IPR000055">
    <property type="entry name" value="Restrct_endonuc_typeI_TRD"/>
</dbReference>
<dbReference type="EMBL" id="LR134406">
    <property type="protein sequence ID" value="VEH71460.1"/>
    <property type="molecule type" value="Genomic_DNA"/>
</dbReference>
<evidence type="ECO:0000313" key="6">
    <source>
        <dbReference type="Proteomes" id="UP000273044"/>
    </source>
</evidence>
<dbReference type="PANTHER" id="PTHR30408:SF12">
    <property type="entry name" value="TYPE I RESTRICTION ENZYME MJAVIII SPECIFICITY SUBUNIT"/>
    <property type="match status" value="1"/>
</dbReference>
<dbReference type="RefSeq" id="WP_073970031.1">
    <property type="nucleotide sequence ID" value="NZ_CP072386.1"/>
</dbReference>
<proteinExistence type="inferred from homology"/>
<dbReference type="SUPFAM" id="SSF116734">
    <property type="entry name" value="DNA methylase specificity domain"/>
    <property type="match status" value="2"/>
</dbReference>
<feature type="domain" description="Type I restriction modification DNA specificity" evidence="4">
    <location>
        <begin position="4"/>
        <end position="163"/>
    </location>
</feature>
<evidence type="ECO:0000256" key="2">
    <source>
        <dbReference type="ARBA" id="ARBA00022747"/>
    </source>
</evidence>
<keyword evidence="3" id="KW-0238">DNA-binding</keyword>
<dbReference type="InterPro" id="IPR052021">
    <property type="entry name" value="Type-I_RS_S_subunit"/>
</dbReference>
<gene>
    <name evidence="5" type="ORF">NCTC12967_02782</name>
</gene>
<dbReference type="REBASE" id="289349">
    <property type="entry name" value="S.Ppr12967II"/>
</dbReference>
<dbReference type="CDD" id="cd17261">
    <property type="entry name" value="RMtype1_S_EcoKI-TRD2-CR2_like"/>
    <property type="match status" value="1"/>
</dbReference>
<dbReference type="PANTHER" id="PTHR30408">
    <property type="entry name" value="TYPE-1 RESTRICTION ENZYME ECOKI SPECIFICITY PROTEIN"/>
    <property type="match status" value="1"/>
</dbReference>
<dbReference type="AlphaFoldDB" id="A0A448N256"/>
<dbReference type="GO" id="GO:0009307">
    <property type="term" value="P:DNA restriction-modification system"/>
    <property type="evidence" value="ECO:0007669"/>
    <property type="project" value="UniProtKB-KW"/>
</dbReference>
<dbReference type="GeneID" id="64408202"/>
<name>A0A448N256_9ACTN</name>
<dbReference type="InterPro" id="IPR044946">
    <property type="entry name" value="Restrct_endonuc_typeI_TRD_sf"/>
</dbReference>
<dbReference type="Pfam" id="PF01420">
    <property type="entry name" value="Methylase_S"/>
    <property type="match status" value="1"/>
</dbReference>
<dbReference type="CDD" id="cd17279">
    <property type="entry name" value="RMtype1_S_BmuCF2ORF3362P_TRD1-CR1_like"/>
    <property type="match status" value="1"/>
</dbReference>
<dbReference type="Gene3D" id="3.90.220.20">
    <property type="entry name" value="DNA methylase specificity domains"/>
    <property type="match status" value="2"/>
</dbReference>
<sequence>MRTVPLRRLAHIVNGGTPKGDASNWDGDVPWATPVDLGMAHGGELSDTLRTLTDEGLETGSSAVPAGSVLLSTRAPVGYVAIATQRMAFNQGCKALVPDKRLNSRYLAYALQASTANLQVRSNGTTFLELSTEALKSTRIPYLTVPKQVQIADFLDRETAQIDAMIEAQEHLLALTHERRRAAIAYHLDAERCCLLGPRMKHVVTGVRQGVSPQCLPHPVDGVSEWGVLKVGCVNSGIFNALENKKLPDEISPDPSCVPGIGDIVISRANTRTLLGSAAVVTKAMPRLMLSDKLYAFNVGHNNPHFIALILGTRPYRDLIEIEATGTSDSMQNISLHSILDLPMNVPTLDEQNERVARLQTTLRTMDTLIIGVHEMLSLLRERREALITAAVSGRIDPTTGIERIEEAS</sequence>
<comment type="similarity">
    <text evidence="1">Belongs to the type-I restriction system S methylase family.</text>
</comment>
<keyword evidence="6" id="KW-1185">Reference proteome</keyword>
<dbReference type="Proteomes" id="UP000273044">
    <property type="component" value="Chromosome"/>
</dbReference>
<evidence type="ECO:0000313" key="5">
    <source>
        <dbReference type="EMBL" id="VEH71460.1"/>
    </source>
</evidence>
<reference evidence="5 6" key="1">
    <citation type="submission" date="2018-12" db="EMBL/GenBank/DDBJ databases">
        <authorList>
            <consortium name="Pathogen Informatics"/>
        </authorList>
    </citation>
    <scope>NUCLEOTIDE SEQUENCE [LARGE SCALE GENOMIC DNA]</scope>
    <source>
        <strain evidence="5 6">NCTC12967</strain>
    </source>
</reference>
<evidence type="ECO:0000256" key="1">
    <source>
        <dbReference type="ARBA" id="ARBA00010923"/>
    </source>
</evidence>
<dbReference type="GO" id="GO:0003677">
    <property type="term" value="F:DNA binding"/>
    <property type="evidence" value="ECO:0007669"/>
    <property type="project" value="UniProtKB-KW"/>
</dbReference>
<keyword evidence="2" id="KW-0680">Restriction system</keyword>
<accession>A0A448N256</accession>
<evidence type="ECO:0000256" key="3">
    <source>
        <dbReference type="ARBA" id="ARBA00023125"/>
    </source>
</evidence>